<keyword evidence="3 4" id="KW-0408">Iron</keyword>
<evidence type="ECO:0000256" key="5">
    <source>
        <dbReference type="SAM" id="SignalP"/>
    </source>
</evidence>
<dbReference type="GO" id="GO:0009055">
    <property type="term" value="F:electron transfer activity"/>
    <property type="evidence" value="ECO:0007669"/>
    <property type="project" value="InterPro"/>
</dbReference>
<protein>
    <recommendedName>
        <fullName evidence="6">Cytochrome c domain-containing protein</fullName>
    </recommendedName>
</protein>
<gene>
    <name evidence="7" type="ORF">PLANPX_5378</name>
</gene>
<dbReference type="Pfam" id="PF23500">
    <property type="entry name" value="DUF7133"/>
    <property type="match status" value="1"/>
</dbReference>
<evidence type="ECO:0000256" key="3">
    <source>
        <dbReference type="ARBA" id="ARBA00023004"/>
    </source>
</evidence>
<dbReference type="InterPro" id="IPR011989">
    <property type="entry name" value="ARM-like"/>
</dbReference>
<dbReference type="InterPro" id="IPR013427">
    <property type="entry name" value="Haem-bd_dom_put"/>
</dbReference>
<accession>A0A5K7XM17</accession>
<dbReference type="PROSITE" id="PS51007">
    <property type="entry name" value="CYTC"/>
    <property type="match status" value="1"/>
</dbReference>
<dbReference type="InterPro" id="IPR016024">
    <property type="entry name" value="ARM-type_fold"/>
</dbReference>
<keyword evidence="2 4" id="KW-0479">Metal-binding</keyword>
<dbReference type="Gene3D" id="1.25.10.10">
    <property type="entry name" value="Leucine-rich Repeat Variant"/>
    <property type="match status" value="1"/>
</dbReference>
<dbReference type="SUPFAM" id="SSF46626">
    <property type="entry name" value="Cytochrome c"/>
    <property type="match status" value="1"/>
</dbReference>
<evidence type="ECO:0000313" key="8">
    <source>
        <dbReference type="Proteomes" id="UP000326837"/>
    </source>
</evidence>
<reference evidence="8" key="1">
    <citation type="submission" date="2019-10" db="EMBL/GenBank/DDBJ databases">
        <title>Lacipirellula parvula gen. nov., sp. nov., representing a lineage of planctomycetes widespread in freshwater anoxic habitats, and description of the family Lacipirellulaceae.</title>
        <authorList>
            <person name="Dedysh S.N."/>
            <person name="Kulichevskaya I.S."/>
            <person name="Beletsky A.V."/>
            <person name="Rakitin A.L."/>
            <person name="Mardanov A.V."/>
            <person name="Ivanova A.A."/>
            <person name="Saltykova V.X."/>
            <person name="Rijpstra W.I.C."/>
            <person name="Sinninghe Damste J.S."/>
            <person name="Ravin N.V."/>
        </authorList>
    </citation>
    <scope>NUCLEOTIDE SEQUENCE [LARGE SCALE GENOMIC DNA]</scope>
    <source>
        <strain evidence="8">PX69</strain>
    </source>
</reference>
<evidence type="ECO:0000256" key="2">
    <source>
        <dbReference type="ARBA" id="ARBA00022723"/>
    </source>
</evidence>
<dbReference type="GO" id="GO:0020037">
    <property type="term" value="F:heme binding"/>
    <property type="evidence" value="ECO:0007669"/>
    <property type="project" value="InterPro"/>
</dbReference>
<dbReference type="Gene3D" id="1.10.760.10">
    <property type="entry name" value="Cytochrome c-like domain"/>
    <property type="match status" value="1"/>
</dbReference>
<dbReference type="PANTHER" id="PTHR33546:SF1">
    <property type="entry name" value="LARGE, MULTIFUNCTIONAL SECRETED PROTEIN"/>
    <property type="match status" value="1"/>
</dbReference>
<dbReference type="InterPro" id="IPR013428">
    <property type="entry name" value="Membrane-bound_put_N"/>
</dbReference>
<dbReference type="InterPro" id="IPR055557">
    <property type="entry name" value="DUF7133"/>
</dbReference>
<dbReference type="InterPro" id="IPR036909">
    <property type="entry name" value="Cyt_c-like_dom_sf"/>
</dbReference>
<dbReference type="InterPro" id="IPR011042">
    <property type="entry name" value="6-blade_b-propeller_TolB-like"/>
</dbReference>
<keyword evidence="5" id="KW-0732">Signal</keyword>
<evidence type="ECO:0000256" key="4">
    <source>
        <dbReference type="PROSITE-ProRule" id="PRU00433"/>
    </source>
</evidence>
<dbReference type="NCBIfam" id="TIGR02604">
    <property type="entry name" value="Piru_Ver_Nterm"/>
    <property type="match status" value="1"/>
</dbReference>
<organism evidence="7 8">
    <name type="scientific">Lacipirellula parvula</name>
    <dbReference type="NCBI Taxonomy" id="2650471"/>
    <lineage>
        <taxon>Bacteria</taxon>
        <taxon>Pseudomonadati</taxon>
        <taxon>Planctomycetota</taxon>
        <taxon>Planctomycetia</taxon>
        <taxon>Pirellulales</taxon>
        <taxon>Lacipirellulaceae</taxon>
        <taxon>Lacipirellula</taxon>
    </lineage>
</organism>
<dbReference type="KEGG" id="lpav:PLANPX_5378"/>
<feature type="domain" description="Cytochrome c" evidence="6">
    <location>
        <begin position="896"/>
        <end position="1029"/>
    </location>
</feature>
<proteinExistence type="predicted"/>
<evidence type="ECO:0000256" key="1">
    <source>
        <dbReference type="ARBA" id="ARBA00022617"/>
    </source>
</evidence>
<sequence>MTRCKLWGMVNALFRHLLLALLLAQAYSQPASAESPSPVAAAAADDSIDRDYSGDLPRIAPLGPEKALESFEIEPGFALELAAAEPATTDPVALDFDEHGRMFVVEMLGYSENPDDMLGCIRVLEDADHDGRFEKSSVYAEGLAWPTAILCYDGGVFVGAPPEILYLKDADGDGRAEVRKVVFTGFGTHNVQGLLNSFRWGLDNRIHVAVSSCGADLRRGDQPDAEPLVLRGRNFSFDPKTLDIRAESGASQHGYFIDPLGREFTCNNSNHIQQIVYEDADLSRNPYLNAPSSLRSIAVEGPTADVFRISPVEPWREIRTRLRAKGIVPGIVEGGGRPAGYFTSATGVTIYTGDAWPAEYRGNAFVGDVGSNLVHRKTLESASDDIALVARRATPEREFVASKDIWFRPVQFANGPDGNLYILDMYREVIEHPDSLPPIIKQHLDLTSGRDKGRLYRTIRADRTDEQRREQYSRALPGDAKTTAELVAMLRHPNGWHRTTAARLLSRRQDLAASHELAKLLNDKAAPIEGRLLALYGLHDARQLLVSDLTTLLADADAEMREHAVRLASHRLRDHVNHSSSCPLLEEAIIAMVDDPALNVRYRVAIALGDCREPARMDALAEIAKRDVDNADMQIAVQSSLELCSDAILHKLLADQEFVSTAAGRGFLTELARQIGARGKKYELRSLARDVKAVGKLNQSLASDLLAAALRGAGGRAAEVRREMIDRVEAMEPLVEAMLASALQVAADGDAEASARVAAINQLGMGKFGTVVPLLGELIAPHQPQEVQAAALAALGGFDEQAIAEPIVAAWRGMSPALRLQGAELLLARPATAAALVAAIESEQLSPRDLDPSTTQRLTTHADAEVRERAAKALAGGVSSRADVLEAYREAPQLAGNAEQGRAIFRKNCAVCHRREGFGTEVGADLATVVTRTPEALLVNVLDPNREVDPKFIQYNIVTVDGLAHSGVVSAETASTVTLTGAEKATQTVPRADIDVMESTGLSLMPEGFEREIDVQGMADLIAYLRSEL</sequence>
<keyword evidence="8" id="KW-1185">Reference proteome</keyword>
<dbReference type="SUPFAM" id="SSF48371">
    <property type="entry name" value="ARM repeat"/>
    <property type="match status" value="2"/>
</dbReference>
<dbReference type="InterPro" id="IPR009056">
    <property type="entry name" value="Cyt_c-like_dom"/>
</dbReference>
<dbReference type="PANTHER" id="PTHR33546">
    <property type="entry name" value="LARGE, MULTIFUNCTIONAL SECRETED PROTEIN-RELATED"/>
    <property type="match status" value="1"/>
</dbReference>
<dbReference type="GO" id="GO:0046872">
    <property type="term" value="F:metal ion binding"/>
    <property type="evidence" value="ECO:0007669"/>
    <property type="project" value="UniProtKB-KW"/>
</dbReference>
<evidence type="ECO:0000313" key="7">
    <source>
        <dbReference type="EMBL" id="BBO35766.1"/>
    </source>
</evidence>
<keyword evidence="1 4" id="KW-0349">Heme</keyword>
<dbReference type="Gene3D" id="2.120.10.30">
    <property type="entry name" value="TolB, C-terminal domain"/>
    <property type="match status" value="1"/>
</dbReference>
<dbReference type="Proteomes" id="UP000326837">
    <property type="component" value="Chromosome"/>
</dbReference>
<dbReference type="InterPro" id="IPR011041">
    <property type="entry name" value="Quinoprot_gluc/sorb_DH_b-prop"/>
</dbReference>
<dbReference type="SUPFAM" id="SSF50952">
    <property type="entry name" value="Soluble quinoprotein glucose dehydrogenase"/>
    <property type="match status" value="1"/>
</dbReference>
<evidence type="ECO:0000259" key="6">
    <source>
        <dbReference type="PROSITE" id="PS51007"/>
    </source>
</evidence>
<feature type="signal peptide" evidence="5">
    <location>
        <begin position="1"/>
        <end position="33"/>
    </location>
</feature>
<dbReference type="NCBIfam" id="TIGR02603">
    <property type="entry name" value="CxxCH_TIGR02603"/>
    <property type="match status" value="1"/>
</dbReference>
<dbReference type="EMBL" id="AP021861">
    <property type="protein sequence ID" value="BBO35766.1"/>
    <property type="molecule type" value="Genomic_DNA"/>
</dbReference>
<dbReference type="AlphaFoldDB" id="A0A5K7XM17"/>
<feature type="chain" id="PRO_5024791672" description="Cytochrome c domain-containing protein" evidence="5">
    <location>
        <begin position="34"/>
        <end position="1029"/>
    </location>
</feature>
<name>A0A5K7XM17_9BACT</name>